<reference evidence="2 3" key="1">
    <citation type="submission" date="2021-02" db="EMBL/GenBank/DDBJ databases">
        <title>Genomic and phenotypic characterization of Pseudomonas hygromyciniae, a novel bacterial species discovered from a commercially purchased antibiotic vial.</title>
        <authorList>
            <person name="Turner T.L."/>
            <person name="Mitra S.D."/>
            <person name="Kochan T.J."/>
            <person name="Pincus N.B."/>
            <person name="Lebrun-Corbin M."/>
            <person name="Cheung B."/>
            <person name="Gatesy S.W."/>
            <person name="Afzal T."/>
            <person name="Ozer E.A."/>
            <person name="Hauser A.R."/>
        </authorList>
    </citation>
    <scope>NUCLEOTIDE SEQUENCE [LARGE SCALE GENOMIC DNA]</scope>
    <source>
        <strain evidence="2 3">SDM007</strain>
    </source>
</reference>
<dbReference type="Proteomes" id="UP000663249">
    <property type="component" value="Chromosome"/>
</dbReference>
<gene>
    <name evidence="2" type="ORF">JTY93_03260</name>
</gene>
<organism evidence="2 3">
    <name type="scientific">Pseudomonas hygromyciniae</name>
    <dbReference type="NCBI Taxonomy" id="2812000"/>
    <lineage>
        <taxon>Bacteria</taxon>
        <taxon>Pseudomonadati</taxon>
        <taxon>Pseudomonadota</taxon>
        <taxon>Gammaproteobacteria</taxon>
        <taxon>Pseudomonadales</taxon>
        <taxon>Pseudomonadaceae</taxon>
        <taxon>Pseudomonas</taxon>
    </lineage>
</organism>
<keyword evidence="1" id="KW-0233">DNA recombination</keyword>
<evidence type="ECO:0000313" key="2">
    <source>
        <dbReference type="EMBL" id="QSB40433.1"/>
    </source>
</evidence>
<sequence length="536" mass="60673">MKKKNFKITDPSLVSALRAPKKETAPDEIPKQTFIAFPPSSSSQRIYDFGPFYGKGYDDVVIKCQSTIVELLERSLNSNQTDLSVVTVIGYCNAGLTKLFKFCEIWAAATSQNELKIADLDRTFILAYMQHLASNLSYTAQRSYYLKTKSVLTAIKHIDLKVSFPKKPYPNINKKYKGETAYTPGERRRLAQALSAEIHRIKSETGPLSSSELGMCLLWISTCTGLNAQPLFELRVDALQPHPFHPHKRLLVTYKRRGKNTQISSLRGSSTVESAHEMAPRVDSVFRMVEQRNQELRLKSDYPESLFIFRQSTRADPKPARIKSDVVQYAGKLLAEKYLLEDDKGQRLVVNISKLRKTFSNRVFELSGHDPIVAAALAGHSVKVSDDHYLAPPVDAEKDHAFMGEVRNRELLSRSVERTSVASCQDSRNGHRAPKNGKICLEVFGCFKCQSFVVTGDDLHKLFSFYNHVVSLRSELGAKRWNREYSYILRIINRDIAPKFDAAKIQGAKELAASKPHLLWRSPIKNTDLIEIEEVQ</sequence>
<dbReference type="Gene3D" id="1.10.443.10">
    <property type="entry name" value="Intergrase catalytic core"/>
    <property type="match status" value="1"/>
</dbReference>
<evidence type="ECO:0000256" key="1">
    <source>
        <dbReference type="ARBA" id="ARBA00023172"/>
    </source>
</evidence>
<dbReference type="InterPro" id="IPR011010">
    <property type="entry name" value="DNA_brk_join_enz"/>
</dbReference>
<dbReference type="SUPFAM" id="SSF56349">
    <property type="entry name" value="DNA breaking-rejoining enzymes"/>
    <property type="match status" value="1"/>
</dbReference>
<name>A0ABX7K0D6_9PSED</name>
<protein>
    <recommendedName>
        <fullName evidence="4">Phage integrase family protein</fullName>
    </recommendedName>
</protein>
<proteinExistence type="predicted"/>
<keyword evidence="3" id="KW-1185">Reference proteome</keyword>
<dbReference type="InterPro" id="IPR013762">
    <property type="entry name" value="Integrase-like_cat_sf"/>
</dbReference>
<evidence type="ECO:0000313" key="3">
    <source>
        <dbReference type="Proteomes" id="UP000663249"/>
    </source>
</evidence>
<evidence type="ECO:0008006" key="4">
    <source>
        <dbReference type="Google" id="ProtNLM"/>
    </source>
</evidence>
<dbReference type="EMBL" id="CP070506">
    <property type="protein sequence ID" value="QSB40433.1"/>
    <property type="molecule type" value="Genomic_DNA"/>
</dbReference>
<dbReference type="RefSeq" id="WP_205479208.1">
    <property type="nucleotide sequence ID" value="NZ_CP070506.1"/>
</dbReference>
<accession>A0ABX7K0D6</accession>